<dbReference type="Proteomes" id="UP000018896">
    <property type="component" value="Unassembled WGS sequence"/>
</dbReference>
<dbReference type="InterPro" id="IPR006748">
    <property type="entry name" value="NH2Glyco/OHUrea_AB-resist_kin"/>
</dbReference>
<keyword evidence="1" id="KW-0808">Transferase</keyword>
<dbReference type="SUPFAM" id="SSF56112">
    <property type="entry name" value="Protein kinase-like (PK-like)"/>
    <property type="match status" value="1"/>
</dbReference>
<accession>W4QV63</accession>
<dbReference type="AlphaFoldDB" id="W4QV63"/>
<evidence type="ECO:0000313" key="1">
    <source>
        <dbReference type="EMBL" id="GAE35503.1"/>
    </source>
</evidence>
<name>W4QV63_HALA3</name>
<organism evidence="1 2">
    <name type="scientific">Halalkalibacter akibai (strain ATCC 43226 / DSM 21942 / CIP 109018 / JCM 9157 / 1139)</name>
    <name type="common">Bacillus akibai</name>
    <dbReference type="NCBI Taxonomy" id="1236973"/>
    <lineage>
        <taxon>Bacteria</taxon>
        <taxon>Bacillati</taxon>
        <taxon>Bacillota</taxon>
        <taxon>Bacilli</taxon>
        <taxon>Bacillales</taxon>
        <taxon>Bacillaceae</taxon>
        <taxon>Halalkalibacter</taxon>
    </lineage>
</organism>
<proteinExistence type="predicted"/>
<reference evidence="1 2" key="1">
    <citation type="journal article" date="2014" name="Genome Announc.">
        <title>Draft Genome Sequences of Three Alkaliphilic Bacillus Strains, Bacillus wakoensis JCM 9140T, Bacillus akibai JCM 9157T, and Bacillus hemicellulosilyticus JCM 9152T.</title>
        <authorList>
            <person name="Yuki M."/>
            <person name="Oshima K."/>
            <person name="Suda W."/>
            <person name="Oshida Y."/>
            <person name="Kitamura K."/>
            <person name="Iida T."/>
            <person name="Hattori M."/>
            <person name="Ohkuma M."/>
        </authorList>
    </citation>
    <scope>NUCLEOTIDE SEQUENCE [LARGE SCALE GENOMIC DNA]</scope>
    <source>
        <strain evidence="1 2">JCM 9157</strain>
    </source>
</reference>
<dbReference type="STRING" id="1236973.JCM9157_2614"/>
<evidence type="ECO:0000313" key="2">
    <source>
        <dbReference type="Proteomes" id="UP000018896"/>
    </source>
</evidence>
<sequence>MKEPFSLSINYVAPAILDEKQEVVVKICIAEEDFTNELRALKLLGKKGVVQVLDSDEQHRVILLQKLSPGTLLVELADDEKACVIAADVFRKIIVPVCGHLPKLPTMKEREESLRKLIYDYPKGFGPFSMKVLKDALRIFTYMNETTSEIFILHGDFHPFNILASGEDEWTAIDPKGLIGEMESDLIQYMMNKLPEQGVYDVMEKRVEIFTKELSLNMERLLLWGYCYSVLSTAWTVDVDGSYDTSFYRTIDIFKRLYEQHVGPLLIK</sequence>
<protein>
    <submittedName>
        <fullName evidence="1">Streptomycin-6-phosphotransferase</fullName>
    </submittedName>
</protein>
<keyword evidence="2" id="KW-1185">Reference proteome</keyword>
<dbReference type="Pfam" id="PF04655">
    <property type="entry name" value="APH_6_hur"/>
    <property type="match status" value="1"/>
</dbReference>
<dbReference type="EMBL" id="BAUV01000019">
    <property type="protein sequence ID" value="GAE35503.1"/>
    <property type="molecule type" value="Genomic_DNA"/>
</dbReference>
<dbReference type="GO" id="GO:0019748">
    <property type="term" value="P:secondary metabolic process"/>
    <property type="evidence" value="ECO:0007669"/>
    <property type="project" value="InterPro"/>
</dbReference>
<gene>
    <name evidence="1" type="ORF">JCM9157_2614</name>
</gene>
<dbReference type="eggNOG" id="COG3570">
    <property type="taxonomic scope" value="Bacteria"/>
</dbReference>
<comment type="caution">
    <text evidence="1">The sequence shown here is derived from an EMBL/GenBank/DDBJ whole genome shotgun (WGS) entry which is preliminary data.</text>
</comment>
<dbReference type="InterPro" id="IPR011009">
    <property type="entry name" value="Kinase-like_dom_sf"/>
</dbReference>
<dbReference type="GO" id="GO:0016773">
    <property type="term" value="F:phosphotransferase activity, alcohol group as acceptor"/>
    <property type="evidence" value="ECO:0007669"/>
    <property type="project" value="InterPro"/>
</dbReference>